<reference evidence="3" key="1">
    <citation type="journal article" date="2017" name="Proc. Natl. Acad. Sci. U.S.A.">
        <title>Simulation of Deepwater Horizon oil plume reveals substrate specialization within a complex community of hydrocarbon-degraders.</title>
        <authorList>
            <person name="Hu P."/>
            <person name="Dubinsky E.A."/>
            <person name="Probst A.J."/>
            <person name="Wang J."/>
            <person name="Sieber C.M.K."/>
            <person name="Tom L.M."/>
            <person name="Gardinali P."/>
            <person name="Banfield J.F."/>
            <person name="Atlas R.M."/>
            <person name="Andersen G.L."/>
        </authorList>
    </citation>
    <scope>NUCLEOTIDE SEQUENCE [LARGE SCALE GENOMIC DNA]</scope>
</reference>
<comment type="caution">
    <text evidence="2">The sequence shown here is derived from an EMBL/GenBank/DDBJ whole genome shotgun (WGS) entry which is preliminary data.</text>
</comment>
<proteinExistence type="predicted"/>
<dbReference type="AlphaFoldDB" id="A0A1Y5FDE7"/>
<organism evidence="2 3">
    <name type="scientific">Halobacteriovorax marinus</name>
    <dbReference type="NCBI Taxonomy" id="97084"/>
    <lineage>
        <taxon>Bacteria</taxon>
        <taxon>Pseudomonadati</taxon>
        <taxon>Bdellovibrionota</taxon>
        <taxon>Bacteriovoracia</taxon>
        <taxon>Bacteriovoracales</taxon>
        <taxon>Halobacteriovoraceae</taxon>
        <taxon>Halobacteriovorax</taxon>
    </lineage>
</organism>
<feature type="transmembrane region" description="Helical" evidence="1">
    <location>
        <begin position="127"/>
        <end position="156"/>
    </location>
</feature>
<keyword evidence="1" id="KW-1133">Transmembrane helix</keyword>
<evidence type="ECO:0000313" key="2">
    <source>
        <dbReference type="EMBL" id="OUS00294.1"/>
    </source>
</evidence>
<name>A0A1Y5FDE7_9BACT</name>
<accession>A0A1Y5FDE7</accession>
<dbReference type="Proteomes" id="UP000196531">
    <property type="component" value="Unassembled WGS sequence"/>
</dbReference>
<sequence length="173" mass="20302">MFNKDTDQENIQELESVIRTLLLCENMKFPFIESFFTMNKENIQYLAKNYSCKLTGKYVIENLELKISQIKTIGEWLPDELRQKLVSIPDENKLTEMTRIEEEIERLSENLIVTTPKKILNSVLITIVFYSIFIGSIIKFGALILPVYAIALAIIFSNKRIRRFFITFCRFTI</sequence>
<evidence type="ECO:0000313" key="3">
    <source>
        <dbReference type="Proteomes" id="UP000196531"/>
    </source>
</evidence>
<keyword evidence="1" id="KW-0812">Transmembrane</keyword>
<protein>
    <submittedName>
        <fullName evidence="2">Uncharacterized protein</fullName>
    </submittedName>
</protein>
<keyword evidence="1" id="KW-0472">Membrane</keyword>
<dbReference type="EMBL" id="MAAO01000001">
    <property type="protein sequence ID" value="OUS00294.1"/>
    <property type="molecule type" value="Genomic_DNA"/>
</dbReference>
<evidence type="ECO:0000256" key="1">
    <source>
        <dbReference type="SAM" id="Phobius"/>
    </source>
</evidence>
<gene>
    <name evidence="2" type="ORF">A9Q84_00140</name>
</gene>